<evidence type="ECO:0000256" key="1">
    <source>
        <dbReference type="ARBA" id="ARBA00022729"/>
    </source>
</evidence>
<dbReference type="EMBL" id="KI393908">
    <property type="protein sequence ID" value="ERN06292.1"/>
    <property type="molecule type" value="Genomic_DNA"/>
</dbReference>
<gene>
    <name evidence="2" type="ORF">AMTR_s00016p00224160</name>
</gene>
<name>W1P8U3_AMBTC</name>
<evidence type="ECO:0000313" key="3">
    <source>
        <dbReference type="Proteomes" id="UP000017836"/>
    </source>
</evidence>
<evidence type="ECO:0000313" key="2">
    <source>
        <dbReference type="EMBL" id="ERN06292.1"/>
    </source>
</evidence>
<dbReference type="PANTHER" id="PTHR33184:SF72">
    <property type="entry name" value="BETA-1,3-N-ACETYLGLUCOSAMINYLTRANSFERASE FAMILY PROTEIN"/>
    <property type="match status" value="1"/>
</dbReference>
<sequence>MFGRASDGLAGLGPSLALVPIGQTQSRALALRPQSSPSPIRSGSNYPPCKIRDILITQEIVGVVHGDIPQFEVTINNTCYCDQDGVLVYCAGFETMEEPDPTIFTMVSTSICLINQGLTIYEGSPLTFRYAWWRPSHFPLITSHVLCP</sequence>
<keyword evidence="1" id="KW-0732">Signal</keyword>
<reference evidence="3" key="1">
    <citation type="journal article" date="2013" name="Science">
        <title>The Amborella genome and the evolution of flowering plants.</title>
        <authorList>
            <consortium name="Amborella Genome Project"/>
        </authorList>
    </citation>
    <scope>NUCLEOTIDE SEQUENCE [LARGE SCALE GENOMIC DNA]</scope>
</reference>
<organism evidence="2 3">
    <name type="scientific">Amborella trichopoda</name>
    <dbReference type="NCBI Taxonomy" id="13333"/>
    <lineage>
        <taxon>Eukaryota</taxon>
        <taxon>Viridiplantae</taxon>
        <taxon>Streptophyta</taxon>
        <taxon>Embryophyta</taxon>
        <taxon>Tracheophyta</taxon>
        <taxon>Spermatophyta</taxon>
        <taxon>Magnoliopsida</taxon>
        <taxon>Amborellales</taxon>
        <taxon>Amborellaceae</taxon>
        <taxon>Amborella</taxon>
    </lineage>
</organism>
<dbReference type="AlphaFoldDB" id="W1P8U3"/>
<dbReference type="Gramene" id="ERN06292">
    <property type="protein sequence ID" value="ERN06292"/>
    <property type="gene ID" value="AMTR_s00016p00224160"/>
</dbReference>
<dbReference type="Pfam" id="PF24068">
    <property type="entry name" value="TPD1_C"/>
    <property type="match status" value="1"/>
</dbReference>
<dbReference type="PANTHER" id="PTHR33184">
    <property type="entry name" value="PROTEIN TAPETUM DETERMINANT 1-LIKE-RELATED"/>
    <property type="match status" value="1"/>
</dbReference>
<dbReference type="Proteomes" id="UP000017836">
    <property type="component" value="Unassembled WGS sequence"/>
</dbReference>
<dbReference type="GO" id="GO:0001709">
    <property type="term" value="P:cell fate determination"/>
    <property type="evidence" value="ECO:0000318"/>
    <property type="project" value="GO_Central"/>
</dbReference>
<protein>
    <submittedName>
        <fullName evidence="2">Uncharacterized protein</fullName>
    </submittedName>
</protein>
<accession>W1P8U3</accession>
<keyword evidence="3" id="KW-1185">Reference proteome</keyword>
<dbReference type="InterPro" id="IPR040361">
    <property type="entry name" value="TPD1"/>
</dbReference>
<proteinExistence type="predicted"/>
<dbReference type="HOGENOM" id="CLU_1761218_0_0_1"/>